<evidence type="ECO:0000256" key="7">
    <source>
        <dbReference type="ARBA" id="ARBA00047559"/>
    </source>
</evidence>
<keyword evidence="3" id="KW-0808">Transferase</keyword>
<dbReference type="Proteomes" id="UP000245207">
    <property type="component" value="Unassembled WGS sequence"/>
</dbReference>
<keyword evidence="6 9" id="KW-0067">ATP-binding</keyword>
<name>A0A2U1Q519_ARTAN</name>
<keyword evidence="4 9" id="KW-0547">Nucleotide-binding</keyword>
<evidence type="ECO:0000256" key="5">
    <source>
        <dbReference type="ARBA" id="ARBA00022777"/>
    </source>
</evidence>
<evidence type="ECO:0000256" key="1">
    <source>
        <dbReference type="ARBA" id="ARBA00006529"/>
    </source>
</evidence>
<feature type="region of interest" description="Disordered" evidence="10">
    <location>
        <begin position="68"/>
        <end position="89"/>
    </location>
</feature>
<keyword evidence="13" id="KW-1185">Reference proteome</keyword>
<gene>
    <name evidence="12" type="ORF">CTI12_AA075300</name>
</gene>
<evidence type="ECO:0000256" key="10">
    <source>
        <dbReference type="SAM" id="MobiDB-lite"/>
    </source>
</evidence>
<feature type="region of interest" description="Disordered" evidence="10">
    <location>
        <begin position="14"/>
        <end position="54"/>
    </location>
</feature>
<organism evidence="12 13">
    <name type="scientific">Artemisia annua</name>
    <name type="common">Sweet wormwood</name>
    <dbReference type="NCBI Taxonomy" id="35608"/>
    <lineage>
        <taxon>Eukaryota</taxon>
        <taxon>Viridiplantae</taxon>
        <taxon>Streptophyta</taxon>
        <taxon>Embryophyta</taxon>
        <taxon>Tracheophyta</taxon>
        <taxon>Spermatophyta</taxon>
        <taxon>Magnoliopsida</taxon>
        <taxon>eudicotyledons</taxon>
        <taxon>Gunneridae</taxon>
        <taxon>Pentapetalae</taxon>
        <taxon>asterids</taxon>
        <taxon>campanulids</taxon>
        <taxon>Asterales</taxon>
        <taxon>Asteraceae</taxon>
        <taxon>Asteroideae</taxon>
        <taxon>Anthemideae</taxon>
        <taxon>Artemisiinae</taxon>
        <taxon>Artemisia</taxon>
    </lineage>
</organism>
<dbReference type="SUPFAM" id="SSF56112">
    <property type="entry name" value="Protein kinase-like (PK-like)"/>
    <property type="match status" value="1"/>
</dbReference>
<evidence type="ECO:0000256" key="6">
    <source>
        <dbReference type="ARBA" id="ARBA00022840"/>
    </source>
</evidence>
<dbReference type="PROSITE" id="PS50011">
    <property type="entry name" value="PROTEIN_KINASE_DOM"/>
    <property type="match status" value="1"/>
</dbReference>
<reference evidence="12 13" key="1">
    <citation type="journal article" date="2018" name="Mol. Plant">
        <title>The genome of Artemisia annua provides insight into the evolution of Asteraceae family and artemisinin biosynthesis.</title>
        <authorList>
            <person name="Shen Q."/>
            <person name="Zhang L."/>
            <person name="Liao Z."/>
            <person name="Wang S."/>
            <person name="Yan T."/>
            <person name="Shi P."/>
            <person name="Liu M."/>
            <person name="Fu X."/>
            <person name="Pan Q."/>
            <person name="Wang Y."/>
            <person name="Lv Z."/>
            <person name="Lu X."/>
            <person name="Zhang F."/>
            <person name="Jiang W."/>
            <person name="Ma Y."/>
            <person name="Chen M."/>
            <person name="Hao X."/>
            <person name="Li L."/>
            <person name="Tang Y."/>
            <person name="Lv G."/>
            <person name="Zhou Y."/>
            <person name="Sun X."/>
            <person name="Brodelius P.E."/>
            <person name="Rose J.K.C."/>
            <person name="Tang K."/>
        </authorList>
    </citation>
    <scope>NUCLEOTIDE SEQUENCE [LARGE SCALE GENOMIC DNA]</scope>
    <source>
        <strain evidence="13">cv. Huhao1</strain>
        <tissue evidence="12">Leaf</tissue>
    </source>
</reference>
<dbReference type="GO" id="GO:0004709">
    <property type="term" value="F:MAP kinase kinase kinase activity"/>
    <property type="evidence" value="ECO:0007669"/>
    <property type="project" value="UniProtKB-EC"/>
</dbReference>
<dbReference type="EMBL" id="PKPP01000410">
    <property type="protein sequence ID" value="PWA93111.1"/>
    <property type="molecule type" value="Genomic_DNA"/>
</dbReference>
<feature type="binding site" evidence="9">
    <location>
        <position position="323"/>
    </location>
    <ligand>
        <name>ATP</name>
        <dbReference type="ChEBI" id="CHEBI:30616"/>
    </ligand>
</feature>
<feature type="compositionally biased region" description="Basic and acidic residues" evidence="10">
    <location>
        <begin position="72"/>
        <end position="85"/>
    </location>
</feature>
<comment type="caution">
    <text evidence="12">The sequence shown here is derived from an EMBL/GenBank/DDBJ whole genome shotgun (WGS) entry which is preliminary data.</text>
</comment>
<dbReference type="Gene3D" id="1.10.510.10">
    <property type="entry name" value="Transferase(Phosphotransferase) domain 1"/>
    <property type="match status" value="1"/>
</dbReference>
<feature type="compositionally biased region" description="Low complexity" evidence="10">
    <location>
        <begin position="14"/>
        <end position="30"/>
    </location>
</feature>
<evidence type="ECO:0000259" key="11">
    <source>
        <dbReference type="PROSITE" id="PS50011"/>
    </source>
</evidence>
<evidence type="ECO:0000256" key="9">
    <source>
        <dbReference type="PROSITE-ProRule" id="PRU10141"/>
    </source>
</evidence>
<evidence type="ECO:0000313" key="13">
    <source>
        <dbReference type="Proteomes" id="UP000245207"/>
    </source>
</evidence>
<proteinExistence type="inferred from homology"/>
<dbReference type="SMART" id="SM00220">
    <property type="entry name" value="S_TKc"/>
    <property type="match status" value="1"/>
</dbReference>
<feature type="region of interest" description="Disordered" evidence="10">
    <location>
        <begin position="581"/>
        <end position="624"/>
    </location>
</feature>
<accession>A0A2U1Q519</accession>
<feature type="region of interest" description="Disordered" evidence="10">
    <location>
        <begin position="206"/>
        <end position="232"/>
    </location>
</feature>
<dbReference type="GO" id="GO:0005524">
    <property type="term" value="F:ATP binding"/>
    <property type="evidence" value="ECO:0007669"/>
    <property type="project" value="UniProtKB-UniRule"/>
</dbReference>
<evidence type="ECO:0000313" key="12">
    <source>
        <dbReference type="EMBL" id="PWA93111.1"/>
    </source>
</evidence>
<evidence type="ECO:0000256" key="8">
    <source>
        <dbReference type="ARBA" id="ARBA00048329"/>
    </source>
</evidence>
<feature type="domain" description="Protein kinase" evidence="11">
    <location>
        <begin position="294"/>
        <end position="555"/>
    </location>
</feature>
<dbReference type="PANTHER" id="PTHR48016:SF12">
    <property type="entry name" value="PROTEIN KINASE DOMAIN-CONTAINING PROTEIN"/>
    <property type="match status" value="1"/>
</dbReference>
<feature type="compositionally biased region" description="Basic and acidic residues" evidence="10">
    <location>
        <begin position="123"/>
        <end position="135"/>
    </location>
</feature>
<feature type="compositionally biased region" description="Basic and acidic residues" evidence="10">
    <location>
        <begin position="604"/>
        <end position="613"/>
    </location>
</feature>
<dbReference type="AlphaFoldDB" id="A0A2U1Q519"/>
<dbReference type="InterPro" id="IPR000719">
    <property type="entry name" value="Prot_kinase_dom"/>
</dbReference>
<dbReference type="InterPro" id="IPR011009">
    <property type="entry name" value="Kinase-like_dom_sf"/>
</dbReference>
<evidence type="ECO:0000256" key="4">
    <source>
        <dbReference type="ARBA" id="ARBA00022741"/>
    </source>
</evidence>
<sequence>MIMSKFFSKRRFHSSSPLNFTSTSKSSSKSGDTVIGGSGGMFSPETKKKLTRTRKMRHVTVEEFFVPELEEGERSPETPDSEVKSPRLPQHWSVSAVPQPLPLPSEELRFSAEGYGGGNGLSKSDRHGMNGKDGRGIPISSKPSTYSRRRGSPQDINGEKVNGDIRLCVPARSAPATTFTSPTLSPKRFSTVDIFDSAFNGQREFNFSPPCGSSDRRNQLHSPPLQSPYVNSKGHVNGCAHLPNNKSQLESCVVRTESNNANVHPLPLPLPPPSRPVSRRQSLDKDVQSIKAQWQKGKLLGRGTFGTVYEATNRETGSLCAMKEVDVIPDDSKSSECIRQLEQEIKVLRNLEHPNIVQYLGSEVVDDRFCIYLEYVHPGSINKYIRDHCEAVTESVVRNFTRHILSGLAYLHSKKTVHRDIKGANLLVDSSGVVKLADFGLAKHLSPHVTDLSLKGSPHWMAPEVLQAAMRKDTNPEHTYTMDIWSLGCTVIEMVTGKPPWSELNGVQAMFNVLNRSPPIPETLSSEGKDFLNLCLQRNPVKRSSAALLLEHPFVRQSFDHNISLCKQEFSGLRLNEISYTPKESPAHPKHGRLQFHCGTPKHPHSETKKDHSPPSTRHSPRSTLEVLPSVYYPELNFSTRHCNILQGPNRLPVTAEGARTYSLPTTPSREAYMP</sequence>
<dbReference type="EC" id="2.7.11.25" evidence="2"/>
<feature type="region of interest" description="Disordered" evidence="10">
    <location>
        <begin position="109"/>
        <end position="162"/>
    </location>
</feature>
<dbReference type="GO" id="GO:0005737">
    <property type="term" value="C:cytoplasm"/>
    <property type="evidence" value="ECO:0007669"/>
    <property type="project" value="TreeGrafter"/>
</dbReference>
<evidence type="ECO:0000256" key="2">
    <source>
        <dbReference type="ARBA" id="ARBA00012406"/>
    </source>
</evidence>
<comment type="similarity">
    <text evidence="1">Belongs to the protein kinase superfamily. STE Ser/Thr protein kinase family. MAP kinase kinase kinase subfamily.</text>
</comment>
<feature type="compositionally biased region" description="Low complexity" evidence="10">
    <location>
        <begin position="614"/>
        <end position="624"/>
    </location>
</feature>
<evidence type="ECO:0000256" key="3">
    <source>
        <dbReference type="ARBA" id="ARBA00022679"/>
    </source>
</evidence>
<dbReference type="FunFam" id="1.10.510.10:FF:001239">
    <property type="entry name" value="Predicted protein"/>
    <property type="match status" value="1"/>
</dbReference>
<keyword evidence="5" id="KW-0418">Kinase</keyword>
<dbReference type="Pfam" id="PF00069">
    <property type="entry name" value="Pkinase"/>
    <property type="match status" value="1"/>
</dbReference>
<protein>
    <recommendedName>
        <fullName evidence="2">mitogen-activated protein kinase kinase kinase</fullName>
        <ecNumber evidence="2">2.7.11.25</ecNumber>
    </recommendedName>
</protein>
<comment type="catalytic activity">
    <reaction evidence="7">
        <text>L-threonyl-[protein] + ATP = O-phospho-L-threonyl-[protein] + ADP + H(+)</text>
        <dbReference type="Rhea" id="RHEA:46608"/>
        <dbReference type="Rhea" id="RHEA-COMP:11060"/>
        <dbReference type="Rhea" id="RHEA-COMP:11605"/>
        <dbReference type="ChEBI" id="CHEBI:15378"/>
        <dbReference type="ChEBI" id="CHEBI:30013"/>
        <dbReference type="ChEBI" id="CHEBI:30616"/>
        <dbReference type="ChEBI" id="CHEBI:61977"/>
        <dbReference type="ChEBI" id="CHEBI:456216"/>
        <dbReference type="EC" id="2.7.11.25"/>
    </reaction>
</comment>
<dbReference type="PROSITE" id="PS00107">
    <property type="entry name" value="PROTEIN_KINASE_ATP"/>
    <property type="match status" value="1"/>
</dbReference>
<dbReference type="InterPro" id="IPR017441">
    <property type="entry name" value="Protein_kinase_ATP_BS"/>
</dbReference>
<dbReference type="OrthoDB" id="266718at2759"/>
<comment type="catalytic activity">
    <reaction evidence="8">
        <text>L-seryl-[protein] + ATP = O-phospho-L-seryl-[protein] + ADP + H(+)</text>
        <dbReference type="Rhea" id="RHEA:17989"/>
        <dbReference type="Rhea" id="RHEA-COMP:9863"/>
        <dbReference type="Rhea" id="RHEA-COMP:11604"/>
        <dbReference type="ChEBI" id="CHEBI:15378"/>
        <dbReference type="ChEBI" id="CHEBI:29999"/>
        <dbReference type="ChEBI" id="CHEBI:30616"/>
        <dbReference type="ChEBI" id="CHEBI:83421"/>
        <dbReference type="ChEBI" id="CHEBI:456216"/>
        <dbReference type="EC" id="2.7.11.25"/>
    </reaction>
</comment>
<dbReference type="InterPro" id="IPR050538">
    <property type="entry name" value="MAP_kinase_kinase_kinase"/>
</dbReference>
<dbReference type="PANTHER" id="PTHR48016">
    <property type="entry name" value="MAP KINASE KINASE KINASE SSK2-RELATED-RELATED"/>
    <property type="match status" value="1"/>
</dbReference>
<dbReference type="STRING" id="35608.A0A2U1Q519"/>